<name>A0A7V8GQF0_9GAMM</name>
<dbReference type="Proteomes" id="UP000462066">
    <property type="component" value="Unassembled WGS sequence"/>
</dbReference>
<keyword evidence="2" id="KW-0472">Membrane</keyword>
<feature type="transmembrane region" description="Helical" evidence="2">
    <location>
        <begin position="6"/>
        <end position="22"/>
    </location>
</feature>
<dbReference type="AlphaFoldDB" id="A0A7V8GQF0"/>
<dbReference type="EMBL" id="MWIP01000001">
    <property type="protein sequence ID" value="KAF1688214.1"/>
    <property type="molecule type" value="Genomic_DNA"/>
</dbReference>
<organism evidence="3 4">
    <name type="scientific">Pseudoxanthomonas broegbernensis</name>
    <dbReference type="NCBI Taxonomy" id="83619"/>
    <lineage>
        <taxon>Bacteria</taxon>
        <taxon>Pseudomonadati</taxon>
        <taxon>Pseudomonadota</taxon>
        <taxon>Gammaproteobacteria</taxon>
        <taxon>Lysobacterales</taxon>
        <taxon>Lysobacteraceae</taxon>
        <taxon>Pseudoxanthomonas</taxon>
    </lineage>
</organism>
<evidence type="ECO:0000256" key="1">
    <source>
        <dbReference type="SAM" id="MobiDB-lite"/>
    </source>
</evidence>
<keyword evidence="2" id="KW-0812">Transmembrane</keyword>
<comment type="caution">
    <text evidence="3">The sequence shown here is derived from an EMBL/GenBank/DDBJ whole genome shotgun (WGS) entry which is preliminary data.</text>
</comment>
<reference evidence="3 4" key="1">
    <citation type="submission" date="2017-10" db="EMBL/GenBank/DDBJ databases">
        <title>Whole genome sequencing of Pseudoxanthomonas broegbernensis DSM 12573(T).</title>
        <authorList>
            <person name="Kumar S."/>
            <person name="Bansal K."/>
            <person name="Kaur A."/>
            <person name="Patil P."/>
            <person name="Sharma S."/>
            <person name="Patil P.B."/>
        </authorList>
    </citation>
    <scope>NUCLEOTIDE SEQUENCE [LARGE SCALE GENOMIC DNA]</scope>
    <source>
        <strain evidence="3 4">DSM 12573</strain>
    </source>
</reference>
<evidence type="ECO:0000313" key="3">
    <source>
        <dbReference type="EMBL" id="KAF1688214.1"/>
    </source>
</evidence>
<evidence type="ECO:0000256" key="2">
    <source>
        <dbReference type="SAM" id="Phobius"/>
    </source>
</evidence>
<proteinExistence type="predicted"/>
<keyword evidence="4" id="KW-1185">Reference proteome</keyword>
<keyword evidence="2" id="KW-1133">Transmembrane helix</keyword>
<dbReference type="InterPro" id="IPR046494">
    <property type="entry name" value="DUF6587"/>
</dbReference>
<gene>
    <name evidence="3" type="ORF">B1992_00905</name>
</gene>
<sequence>MPLPLQYALVGAVVVLALWIFAKKQLPGPLRRGRIALAAPLVREGRPAWMRALARRIAPAGTGPGASACGGCDGCGPEPKR</sequence>
<evidence type="ECO:0000313" key="4">
    <source>
        <dbReference type="Proteomes" id="UP000462066"/>
    </source>
</evidence>
<accession>A0A7V8GQF0</accession>
<protein>
    <submittedName>
        <fullName evidence="3">Uncharacterized protein</fullName>
    </submittedName>
</protein>
<feature type="region of interest" description="Disordered" evidence="1">
    <location>
        <begin position="62"/>
        <end position="81"/>
    </location>
</feature>
<dbReference type="Pfam" id="PF20228">
    <property type="entry name" value="DUF6587"/>
    <property type="match status" value="1"/>
</dbReference>